<dbReference type="Proteomes" id="UP000606463">
    <property type="component" value="Unassembled WGS sequence"/>
</dbReference>
<dbReference type="InterPro" id="IPR041492">
    <property type="entry name" value="HAD_2"/>
</dbReference>
<dbReference type="InterPro" id="IPR006439">
    <property type="entry name" value="HAD-SF_hydro_IA"/>
</dbReference>
<evidence type="ECO:0000313" key="5">
    <source>
        <dbReference type="EMBL" id="HIP98577.1"/>
    </source>
</evidence>
<dbReference type="Pfam" id="PF13419">
    <property type="entry name" value="HAD_2"/>
    <property type="match status" value="1"/>
</dbReference>
<dbReference type="InterPro" id="IPR023198">
    <property type="entry name" value="PGP-like_dom2"/>
</dbReference>
<dbReference type="SFLD" id="SFLDS00003">
    <property type="entry name" value="Haloacid_Dehalogenase"/>
    <property type="match status" value="1"/>
</dbReference>
<dbReference type="GO" id="GO:0006281">
    <property type="term" value="P:DNA repair"/>
    <property type="evidence" value="ECO:0007669"/>
    <property type="project" value="TreeGrafter"/>
</dbReference>
<evidence type="ECO:0000313" key="6">
    <source>
        <dbReference type="Proteomes" id="UP000606463"/>
    </source>
</evidence>
<dbReference type="SUPFAM" id="SSF56784">
    <property type="entry name" value="HAD-like"/>
    <property type="match status" value="1"/>
</dbReference>
<dbReference type="EMBL" id="DQVE01000047">
    <property type="protein sequence ID" value="HIP98577.1"/>
    <property type="molecule type" value="Genomic_DNA"/>
</dbReference>
<keyword evidence="5" id="KW-0378">Hydrolase</keyword>
<dbReference type="PANTHER" id="PTHR43434">
    <property type="entry name" value="PHOSPHOGLYCOLATE PHOSPHATASE"/>
    <property type="match status" value="1"/>
</dbReference>
<dbReference type="InterPro" id="IPR050155">
    <property type="entry name" value="HAD-like_hydrolase_sf"/>
</dbReference>
<gene>
    <name evidence="5" type="ORF">EYH37_04355</name>
</gene>
<evidence type="ECO:0000256" key="3">
    <source>
        <dbReference type="ARBA" id="ARBA00006171"/>
    </source>
</evidence>
<dbReference type="GO" id="GO:0008967">
    <property type="term" value="F:phosphoglycolate phosphatase activity"/>
    <property type="evidence" value="ECO:0007669"/>
    <property type="project" value="UniProtKB-EC"/>
</dbReference>
<proteinExistence type="inferred from homology"/>
<dbReference type="InterPro" id="IPR023214">
    <property type="entry name" value="HAD_sf"/>
</dbReference>
<evidence type="ECO:0000256" key="2">
    <source>
        <dbReference type="ARBA" id="ARBA00004818"/>
    </source>
</evidence>
<dbReference type="NCBIfam" id="TIGR01549">
    <property type="entry name" value="HAD-SF-IA-v1"/>
    <property type="match status" value="1"/>
</dbReference>
<dbReference type="SFLD" id="SFLDG01129">
    <property type="entry name" value="C1.5:_HAD__Beta-PGM__Phosphata"/>
    <property type="match status" value="1"/>
</dbReference>
<dbReference type="Gene3D" id="3.40.50.1000">
    <property type="entry name" value="HAD superfamily/HAD-like"/>
    <property type="match status" value="1"/>
</dbReference>
<comment type="similarity">
    <text evidence="3">Belongs to the HAD-like hydrolase superfamily. CbbY/CbbZ/Gph/YieH family.</text>
</comment>
<evidence type="ECO:0000256" key="1">
    <source>
        <dbReference type="ARBA" id="ARBA00000830"/>
    </source>
</evidence>
<dbReference type="PANTHER" id="PTHR43434:SF1">
    <property type="entry name" value="PHOSPHOGLYCOLATE PHOSPHATASE"/>
    <property type="match status" value="1"/>
</dbReference>
<accession>A0A9D0YPP3</accession>
<dbReference type="InterPro" id="IPR036412">
    <property type="entry name" value="HAD-like_sf"/>
</dbReference>
<comment type="pathway">
    <text evidence="2">Organic acid metabolism; glycolate biosynthesis; glycolate from 2-phosphoglycolate: step 1/1.</text>
</comment>
<evidence type="ECO:0000256" key="4">
    <source>
        <dbReference type="ARBA" id="ARBA00013078"/>
    </source>
</evidence>
<dbReference type="EC" id="3.1.3.18" evidence="4"/>
<dbReference type="AlphaFoldDB" id="A0A9D0YPP3"/>
<comment type="caution">
    <text evidence="5">The sequence shown here is derived from an EMBL/GenBank/DDBJ whole genome shotgun (WGS) entry which is preliminary data.</text>
</comment>
<dbReference type="PRINTS" id="PR00413">
    <property type="entry name" value="HADHALOGNASE"/>
</dbReference>
<reference evidence="5" key="1">
    <citation type="journal article" date="2020" name="ISME J.">
        <title>Gammaproteobacteria mediating utilization of methyl-, sulfur- and petroleum organic compounds in deep ocean hydrothermal plumes.</title>
        <authorList>
            <person name="Zhou Z."/>
            <person name="Liu Y."/>
            <person name="Pan J."/>
            <person name="Cron B.R."/>
            <person name="Toner B.M."/>
            <person name="Anantharaman K."/>
            <person name="Breier J.A."/>
            <person name="Dick G.J."/>
            <person name="Li M."/>
        </authorList>
    </citation>
    <scope>NUCLEOTIDE SEQUENCE</scope>
    <source>
        <strain evidence="5">SZUA-1501</strain>
    </source>
</reference>
<comment type="catalytic activity">
    <reaction evidence="1">
        <text>2-phosphoglycolate + H2O = glycolate + phosphate</text>
        <dbReference type="Rhea" id="RHEA:14369"/>
        <dbReference type="ChEBI" id="CHEBI:15377"/>
        <dbReference type="ChEBI" id="CHEBI:29805"/>
        <dbReference type="ChEBI" id="CHEBI:43474"/>
        <dbReference type="ChEBI" id="CHEBI:58033"/>
        <dbReference type="EC" id="3.1.3.18"/>
    </reaction>
</comment>
<sequence length="214" mass="24171">MVEAVIFDLDGTLLDTAPDLYRALCDTARDYGIEPPSFEEFKKHIGGGAYGFIAPFFSSEVWEEALLKLRSYYLNRYICKETKPFDGIRETLEILKSRNLKLAVATNKITEGALRVLKITDLLHYFDTVVGRDLPKEHKPSKEHILFICKSLNLDPSKTIVVGDRIDDILSAKGADAKSALALWGYIQPLSNEVKPDFFLKTPKELLNILEFEG</sequence>
<dbReference type="Gene3D" id="1.10.150.240">
    <property type="entry name" value="Putative phosphatase, domain 2"/>
    <property type="match status" value="1"/>
</dbReference>
<name>A0A9D0YPP3_AQUAO</name>
<dbReference type="SFLD" id="SFLDG01135">
    <property type="entry name" value="C1.5.6:_HAD__Beta-PGM__Phospha"/>
    <property type="match status" value="1"/>
</dbReference>
<dbReference type="GO" id="GO:0005829">
    <property type="term" value="C:cytosol"/>
    <property type="evidence" value="ECO:0007669"/>
    <property type="project" value="TreeGrafter"/>
</dbReference>
<organism evidence="5 6">
    <name type="scientific">Aquifex aeolicus</name>
    <dbReference type="NCBI Taxonomy" id="63363"/>
    <lineage>
        <taxon>Bacteria</taxon>
        <taxon>Pseudomonadati</taxon>
        <taxon>Aquificota</taxon>
        <taxon>Aquificia</taxon>
        <taxon>Aquificales</taxon>
        <taxon>Aquificaceae</taxon>
        <taxon>Aquifex</taxon>
    </lineage>
</organism>
<protein>
    <recommendedName>
        <fullName evidence="4">phosphoglycolate phosphatase</fullName>
        <ecNumber evidence="4">3.1.3.18</ecNumber>
    </recommendedName>
</protein>